<dbReference type="InterPro" id="IPR027417">
    <property type="entry name" value="P-loop_NTPase"/>
</dbReference>
<dbReference type="GO" id="GO:0009244">
    <property type="term" value="P:lipopolysaccharide core region biosynthetic process"/>
    <property type="evidence" value="ECO:0007669"/>
    <property type="project" value="TreeGrafter"/>
</dbReference>
<dbReference type="PANTHER" id="PTHR42724">
    <property type="entry name" value="TETRAACYLDISACCHARIDE 4'-KINASE"/>
    <property type="match status" value="1"/>
</dbReference>
<dbReference type="GO" id="GO:0005886">
    <property type="term" value="C:plasma membrane"/>
    <property type="evidence" value="ECO:0007669"/>
    <property type="project" value="TreeGrafter"/>
</dbReference>
<dbReference type="GO" id="GO:0005524">
    <property type="term" value="F:ATP binding"/>
    <property type="evidence" value="ECO:0007669"/>
    <property type="project" value="UniProtKB-UniRule"/>
</dbReference>
<keyword evidence="8 13" id="KW-0547">Nucleotide-binding</keyword>
<name>A0A1H7FZJ7_9GAMM</name>
<keyword evidence="11 13" id="KW-0443">Lipid metabolism</keyword>
<dbReference type="GO" id="GO:0009029">
    <property type="term" value="F:lipid-A 4'-kinase activity"/>
    <property type="evidence" value="ECO:0007669"/>
    <property type="project" value="UniProtKB-UniRule"/>
</dbReference>
<evidence type="ECO:0000256" key="11">
    <source>
        <dbReference type="ARBA" id="ARBA00023098"/>
    </source>
</evidence>
<evidence type="ECO:0000313" key="16">
    <source>
        <dbReference type="Proteomes" id="UP000199297"/>
    </source>
</evidence>
<evidence type="ECO:0000256" key="9">
    <source>
        <dbReference type="ARBA" id="ARBA00022777"/>
    </source>
</evidence>
<dbReference type="UniPathway" id="UPA00359">
    <property type="reaction ID" value="UER00482"/>
</dbReference>
<gene>
    <name evidence="13" type="primary">lpxK</name>
    <name evidence="15" type="ORF">SAMN05216262_10147</name>
</gene>
<dbReference type="OrthoDB" id="9766423at2"/>
<evidence type="ECO:0000256" key="2">
    <source>
        <dbReference type="ARBA" id="ARBA00004870"/>
    </source>
</evidence>
<dbReference type="RefSeq" id="WP_085283161.1">
    <property type="nucleotide sequence ID" value="NZ_FOBI01000001.1"/>
</dbReference>
<evidence type="ECO:0000256" key="3">
    <source>
        <dbReference type="ARBA" id="ARBA00012071"/>
    </source>
</evidence>
<dbReference type="STRING" id="641665.GCA_002104455_00655"/>
<evidence type="ECO:0000256" key="10">
    <source>
        <dbReference type="ARBA" id="ARBA00022840"/>
    </source>
</evidence>
<keyword evidence="6 13" id="KW-0441">Lipid A biosynthesis</keyword>
<comment type="function">
    <text evidence="1 13">Transfers the gamma-phosphate of ATP to the 4'-position of a tetraacyldisaccharide 1-phosphate intermediate (termed DS-1-P) to form tetraacyldisaccharide 1,4'-bis-phosphate (lipid IVA).</text>
</comment>
<dbReference type="NCBIfam" id="TIGR00682">
    <property type="entry name" value="lpxK"/>
    <property type="match status" value="1"/>
</dbReference>
<keyword evidence="7 13" id="KW-0808">Transferase</keyword>
<evidence type="ECO:0000256" key="7">
    <source>
        <dbReference type="ARBA" id="ARBA00022679"/>
    </source>
</evidence>
<evidence type="ECO:0000313" key="15">
    <source>
        <dbReference type="EMBL" id="SEK31476.1"/>
    </source>
</evidence>
<dbReference type="Proteomes" id="UP000199297">
    <property type="component" value="Unassembled WGS sequence"/>
</dbReference>
<comment type="catalytic activity">
    <reaction evidence="13">
        <text>a lipid A disaccharide + ATP = a lipid IVA + ADP + H(+)</text>
        <dbReference type="Rhea" id="RHEA:67840"/>
        <dbReference type="ChEBI" id="CHEBI:15378"/>
        <dbReference type="ChEBI" id="CHEBI:30616"/>
        <dbReference type="ChEBI" id="CHEBI:176343"/>
        <dbReference type="ChEBI" id="CHEBI:176425"/>
        <dbReference type="ChEBI" id="CHEBI:456216"/>
        <dbReference type="EC" id="2.7.1.130"/>
    </reaction>
</comment>
<comment type="pathway">
    <text evidence="2 13">Glycolipid biosynthesis; lipid IV(A) biosynthesis; lipid IV(A) from (3R)-3-hydroxytetradecanoyl-[acyl-carrier-protein] and UDP-N-acetyl-alpha-D-glucosamine: step 6/6.</text>
</comment>
<dbReference type="PANTHER" id="PTHR42724:SF1">
    <property type="entry name" value="TETRAACYLDISACCHARIDE 4'-KINASE, MITOCHONDRIAL-RELATED"/>
    <property type="match status" value="1"/>
</dbReference>
<sequence length="355" mass="39062">MRLIEKVWFHGHAAKWLLVPVLLPLTVLFALVSWLRRLAYQLGVLSQVTSSVPVVVVGNIGIGGNGKTPLVLYLVEQLSQQGIKVGVVSRGYGAKAPHYPYHVTAESSAIQAGDEPLLIQRRSGVDVVIGADRVQACQRLIELGCELIIADDGLQHYRLARAFEFIVVDGRRLFGNGLLLPAGPLRERIARIKSADCVVVNGESTWPEQASKLSVPVVTMQLSAKNLVHVKSGRHVKLADFLQQQQVQENGINAIAGIGDPQRFFNSLTQYGFKLNDKQGFVDHQAYTEQDLRAFAADMALLMTEKDAVKCAEFAQENYWYVPVDAMFTAHQGSDTMTHIVATLAALADKRHQDS</sequence>
<dbReference type="AlphaFoldDB" id="A0A1H7FZJ7"/>
<reference evidence="16" key="1">
    <citation type="submission" date="2016-10" db="EMBL/GenBank/DDBJ databases">
        <authorList>
            <person name="Varghese N."/>
            <person name="Submissions S."/>
        </authorList>
    </citation>
    <scope>NUCLEOTIDE SEQUENCE [LARGE SCALE GENOMIC DNA]</scope>
    <source>
        <strain evidence="16">CGMCC 1.9127</strain>
    </source>
</reference>
<accession>A0A1H7FZJ7</accession>
<dbReference type="HAMAP" id="MF_00409">
    <property type="entry name" value="LpxK"/>
    <property type="match status" value="1"/>
</dbReference>
<organism evidence="15 16">
    <name type="scientific">Colwellia chukchiensis</name>
    <dbReference type="NCBI Taxonomy" id="641665"/>
    <lineage>
        <taxon>Bacteria</taxon>
        <taxon>Pseudomonadati</taxon>
        <taxon>Pseudomonadota</taxon>
        <taxon>Gammaproteobacteria</taxon>
        <taxon>Alteromonadales</taxon>
        <taxon>Colwelliaceae</taxon>
        <taxon>Colwellia</taxon>
    </lineage>
</organism>
<keyword evidence="16" id="KW-1185">Reference proteome</keyword>
<protein>
    <recommendedName>
        <fullName evidence="4 13">Tetraacyldisaccharide 4'-kinase</fullName>
        <ecNumber evidence="3 13">2.7.1.130</ecNumber>
    </recommendedName>
    <alternativeName>
        <fullName evidence="12 13">Lipid A 4'-kinase</fullName>
    </alternativeName>
</protein>
<dbReference type="SUPFAM" id="SSF52540">
    <property type="entry name" value="P-loop containing nucleoside triphosphate hydrolases"/>
    <property type="match status" value="1"/>
</dbReference>
<keyword evidence="14" id="KW-0472">Membrane</keyword>
<dbReference type="Pfam" id="PF02606">
    <property type="entry name" value="LpxK"/>
    <property type="match status" value="1"/>
</dbReference>
<evidence type="ECO:0000256" key="14">
    <source>
        <dbReference type="SAM" id="Phobius"/>
    </source>
</evidence>
<evidence type="ECO:0000256" key="4">
    <source>
        <dbReference type="ARBA" id="ARBA00016436"/>
    </source>
</evidence>
<proteinExistence type="inferred from homology"/>
<comment type="similarity">
    <text evidence="13">Belongs to the LpxK family.</text>
</comment>
<keyword evidence="10 13" id="KW-0067">ATP-binding</keyword>
<keyword evidence="14" id="KW-0812">Transmembrane</keyword>
<dbReference type="EMBL" id="FOBI01000001">
    <property type="protein sequence ID" value="SEK31476.1"/>
    <property type="molecule type" value="Genomic_DNA"/>
</dbReference>
<feature type="binding site" evidence="13">
    <location>
        <begin position="61"/>
        <end position="68"/>
    </location>
    <ligand>
        <name>ATP</name>
        <dbReference type="ChEBI" id="CHEBI:30616"/>
    </ligand>
</feature>
<keyword evidence="14" id="KW-1133">Transmembrane helix</keyword>
<keyword evidence="5 13" id="KW-0444">Lipid biosynthesis</keyword>
<evidence type="ECO:0000256" key="6">
    <source>
        <dbReference type="ARBA" id="ARBA00022556"/>
    </source>
</evidence>
<evidence type="ECO:0000256" key="12">
    <source>
        <dbReference type="ARBA" id="ARBA00029757"/>
    </source>
</evidence>
<evidence type="ECO:0000256" key="1">
    <source>
        <dbReference type="ARBA" id="ARBA00002274"/>
    </source>
</evidence>
<keyword evidence="9 13" id="KW-0418">Kinase</keyword>
<dbReference type="GO" id="GO:0009245">
    <property type="term" value="P:lipid A biosynthetic process"/>
    <property type="evidence" value="ECO:0007669"/>
    <property type="project" value="UniProtKB-UniRule"/>
</dbReference>
<feature type="transmembrane region" description="Helical" evidence="14">
    <location>
        <begin position="16"/>
        <end position="35"/>
    </location>
</feature>
<dbReference type="EC" id="2.7.1.130" evidence="3 13"/>
<evidence type="ECO:0000256" key="5">
    <source>
        <dbReference type="ARBA" id="ARBA00022516"/>
    </source>
</evidence>
<evidence type="ECO:0000256" key="13">
    <source>
        <dbReference type="HAMAP-Rule" id="MF_00409"/>
    </source>
</evidence>
<dbReference type="InterPro" id="IPR003758">
    <property type="entry name" value="LpxK"/>
</dbReference>
<evidence type="ECO:0000256" key="8">
    <source>
        <dbReference type="ARBA" id="ARBA00022741"/>
    </source>
</evidence>